<evidence type="ECO:0000256" key="1">
    <source>
        <dbReference type="SAM" id="MobiDB-lite"/>
    </source>
</evidence>
<dbReference type="EMBL" id="KV429085">
    <property type="protein sequence ID" value="KZT66666.1"/>
    <property type="molecule type" value="Genomic_DNA"/>
</dbReference>
<accession>A0A165N8R1</accession>
<protein>
    <submittedName>
        <fullName evidence="2">Uncharacterized protein</fullName>
    </submittedName>
</protein>
<dbReference type="Proteomes" id="UP000076727">
    <property type="component" value="Unassembled WGS sequence"/>
</dbReference>
<proteinExistence type="predicted"/>
<dbReference type="AlphaFoldDB" id="A0A165N8R1"/>
<evidence type="ECO:0000313" key="3">
    <source>
        <dbReference type="Proteomes" id="UP000076727"/>
    </source>
</evidence>
<feature type="region of interest" description="Disordered" evidence="1">
    <location>
        <begin position="40"/>
        <end position="64"/>
    </location>
</feature>
<reference evidence="2 3" key="1">
    <citation type="journal article" date="2016" name="Mol. Biol. Evol.">
        <title>Comparative Genomics of Early-Diverging Mushroom-Forming Fungi Provides Insights into the Origins of Lignocellulose Decay Capabilities.</title>
        <authorList>
            <person name="Nagy L.G."/>
            <person name="Riley R."/>
            <person name="Tritt A."/>
            <person name="Adam C."/>
            <person name="Daum C."/>
            <person name="Floudas D."/>
            <person name="Sun H."/>
            <person name="Yadav J.S."/>
            <person name="Pangilinan J."/>
            <person name="Larsson K.H."/>
            <person name="Matsuura K."/>
            <person name="Barry K."/>
            <person name="Labutti K."/>
            <person name="Kuo R."/>
            <person name="Ohm R.A."/>
            <person name="Bhattacharya S.S."/>
            <person name="Shirouzu T."/>
            <person name="Yoshinaga Y."/>
            <person name="Martin F.M."/>
            <person name="Grigoriev I.V."/>
            <person name="Hibbett D.S."/>
        </authorList>
    </citation>
    <scope>NUCLEOTIDE SEQUENCE [LARGE SCALE GENOMIC DNA]</scope>
    <source>
        <strain evidence="2 3">L-15889</strain>
    </source>
</reference>
<organism evidence="2 3">
    <name type="scientific">Daedalea quercina L-15889</name>
    <dbReference type="NCBI Taxonomy" id="1314783"/>
    <lineage>
        <taxon>Eukaryota</taxon>
        <taxon>Fungi</taxon>
        <taxon>Dikarya</taxon>
        <taxon>Basidiomycota</taxon>
        <taxon>Agaricomycotina</taxon>
        <taxon>Agaricomycetes</taxon>
        <taxon>Polyporales</taxon>
        <taxon>Fomitopsis</taxon>
    </lineage>
</organism>
<evidence type="ECO:0000313" key="2">
    <source>
        <dbReference type="EMBL" id="KZT66666.1"/>
    </source>
</evidence>
<name>A0A165N8R1_9APHY</name>
<keyword evidence="3" id="KW-1185">Reference proteome</keyword>
<sequence>MEGAWTAFLAESTLLIAPRRMRLESVVSGADEYRGRAASSVGNSTAATRRSAAPLRNSHSLLII</sequence>
<gene>
    <name evidence="2" type="ORF">DAEQUDRAFT_729943</name>
</gene>